<comment type="caution">
    <text evidence="1">The sequence shown here is derived from an EMBL/GenBank/DDBJ whole genome shotgun (WGS) entry which is preliminary data.</text>
</comment>
<dbReference type="OrthoDB" id="5920164at2759"/>
<reference evidence="1 2" key="1">
    <citation type="submission" date="2015-01" db="EMBL/GenBank/DDBJ databases">
        <title>Evolution of Trichinella species and genotypes.</title>
        <authorList>
            <person name="Korhonen P.K."/>
            <person name="Edoardo P."/>
            <person name="Giuseppe L.R."/>
            <person name="Gasser R.B."/>
        </authorList>
    </citation>
    <scope>NUCLEOTIDE SEQUENCE [LARGE SCALE GENOMIC DNA]</scope>
    <source>
        <strain evidence="1">ISS417</strain>
    </source>
</reference>
<gene>
    <name evidence="1" type="ORF">T05_3410</name>
</gene>
<evidence type="ECO:0000313" key="1">
    <source>
        <dbReference type="EMBL" id="KRX32507.1"/>
    </source>
</evidence>
<proteinExistence type="predicted"/>
<dbReference type="EMBL" id="JYDJ01001171">
    <property type="protein sequence ID" value="KRX32507.1"/>
    <property type="molecule type" value="Genomic_DNA"/>
</dbReference>
<dbReference type="Proteomes" id="UP000055048">
    <property type="component" value="Unassembled WGS sequence"/>
</dbReference>
<organism evidence="1 2">
    <name type="scientific">Trichinella murrelli</name>
    <dbReference type="NCBI Taxonomy" id="144512"/>
    <lineage>
        <taxon>Eukaryota</taxon>
        <taxon>Metazoa</taxon>
        <taxon>Ecdysozoa</taxon>
        <taxon>Nematoda</taxon>
        <taxon>Enoplea</taxon>
        <taxon>Dorylaimia</taxon>
        <taxon>Trichinellida</taxon>
        <taxon>Trichinellidae</taxon>
        <taxon>Trichinella</taxon>
    </lineage>
</organism>
<name>A0A0V0T0I7_9BILA</name>
<accession>A0A0V0T0I7</accession>
<dbReference type="AlphaFoldDB" id="A0A0V0T0I7"/>
<keyword evidence="2" id="KW-1185">Reference proteome</keyword>
<sequence length="68" mass="7733">MVVEFIFTCVEYGLPPGNHHPFIAREAIRKKPPRATVTLTNKTPDFVRALPPIMCPRTMCSLPKKLQK</sequence>
<evidence type="ECO:0000313" key="2">
    <source>
        <dbReference type="Proteomes" id="UP000055048"/>
    </source>
</evidence>
<protein>
    <submittedName>
        <fullName evidence="1">Uncharacterized protein</fullName>
    </submittedName>
</protein>